<proteinExistence type="predicted"/>
<dbReference type="InterPro" id="IPR029052">
    <property type="entry name" value="Metallo-depent_PP-like"/>
</dbReference>
<dbReference type="SUPFAM" id="SSF56300">
    <property type="entry name" value="Metallo-dependent phosphatases"/>
    <property type="match status" value="1"/>
</dbReference>
<reference evidence="3" key="1">
    <citation type="journal article" date="2019" name="Int. J. Syst. Evol. Microbiol.">
        <title>The Global Catalogue of Microorganisms (GCM) 10K type strain sequencing project: providing services to taxonomists for standard genome sequencing and annotation.</title>
        <authorList>
            <consortium name="The Broad Institute Genomics Platform"/>
            <consortium name="The Broad Institute Genome Sequencing Center for Infectious Disease"/>
            <person name="Wu L."/>
            <person name="Ma J."/>
        </authorList>
    </citation>
    <scope>NUCLEOTIDE SEQUENCE [LARGE SCALE GENOMIC DNA]</scope>
    <source>
        <strain evidence="3">CGMCC 4.1782</strain>
    </source>
</reference>
<comment type="caution">
    <text evidence="2">The sequence shown here is derived from an EMBL/GenBank/DDBJ whole genome shotgun (WGS) entry which is preliminary data.</text>
</comment>
<dbReference type="PANTHER" id="PTHR42850">
    <property type="entry name" value="METALLOPHOSPHOESTERASE"/>
    <property type="match status" value="1"/>
</dbReference>
<protein>
    <submittedName>
        <fullName evidence="2">Metallophosphoesterase</fullName>
    </submittedName>
</protein>
<evidence type="ECO:0000313" key="2">
    <source>
        <dbReference type="EMBL" id="MFD2244724.1"/>
    </source>
</evidence>
<dbReference type="PRINTS" id="PR00114">
    <property type="entry name" value="STPHPHTASE"/>
</dbReference>
<organism evidence="2 3">
    <name type="scientific">Pontibacter ruber</name>
    <dbReference type="NCBI Taxonomy" id="1343895"/>
    <lineage>
        <taxon>Bacteria</taxon>
        <taxon>Pseudomonadati</taxon>
        <taxon>Bacteroidota</taxon>
        <taxon>Cytophagia</taxon>
        <taxon>Cytophagales</taxon>
        <taxon>Hymenobacteraceae</taxon>
        <taxon>Pontibacter</taxon>
    </lineage>
</organism>
<dbReference type="Pfam" id="PF00149">
    <property type="entry name" value="Metallophos"/>
    <property type="match status" value="1"/>
</dbReference>
<dbReference type="PANTHER" id="PTHR42850:SF4">
    <property type="entry name" value="ZINC-DEPENDENT ENDOPOLYPHOSPHATASE"/>
    <property type="match status" value="1"/>
</dbReference>
<dbReference type="InterPro" id="IPR006186">
    <property type="entry name" value="Ser/Thr-sp_prot-phosphatase"/>
</dbReference>
<feature type="domain" description="Calcineurin-like phosphoesterase" evidence="1">
    <location>
        <begin position="2"/>
        <end position="171"/>
    </location>
</feature>
<dbReference type="InterPro" id="IPR004843">
    <property type="entry name" value="Calcineurin-like_PHP"/>
</dbReference>
<gene>
    <name evidence="2" type="ORF">ACFSKP_00565</name>
</gene>
<name>A0ABW5CU28_9BACT</name>
<accession>A0ABW5CU28</accession>
<keyword evidence="3" id="KW-1185">Reference proteome</keyword>
<dbReference type="EMBL" id="JBHUIM010000001">
    <property type="protein sequence ID" value="MFD2244724.1"/>
    <property type="molecule type" value="Genomic_DNA"/>
</dbReference>
<dbReference type="Proteomes" id="UP001597374">
    <property type="component" value="Unassembled WGS sequence"/>
</dbReference>
<dbReference type="Gene3D" id="3.60.21.10">
    <property type="match status" value="1"/>
</dbReference>
<dbReference type="InterPro" id="IPR050126">
    <property type="entry name" value="Ap4A_hydrolase"/>
</dbReference>
<evidence type="ECO:0000313" key="3">
    <source>
        <dbReference type="Proteomes" id="UP001597374"/>
    </source>
</evidence>
<sequence length="250" mass="28314">MKRFVISDSHGGYKALVQCLERSGFDAAQDQLIFIGDVVDGWSQTKESIALLLSLKHLVYLLGNHDQWALEYYTGKLDDNGSVLRSWLWQGGAATIESYGLGKPMPPEQLNLLQNAKLYLVTEDNILFVHAGFDTRKPVESTDAYTLLWSRDFIESNYLQYTQHKTIHISRYKEVYIGHTPTIALNKHQKKPLHMGNLTLMDTGAAFTGCLSIMDIDSKEVWQSDPVMTLYPDEPGRNGISWNDSKNLEV</sequence>
<evidence type="ECO:0000259" key="1">
    <source>
        <dbReference type="Pfam" id="PF00149"/>
    </source>
</evidence>
<dbReference type="RefSeq" id="WP_250429908.1">
    <property type="nucleotide sequence ID" value="NZ_JALPRR010000002.1"/>
</dbReference>